<dbReference type="EMBL" id="JAMZNK010000072">
    <property type="protein sequence ID" value="MDA6072630.1"/>
    <property type="molecule type" value="Genomic_DNA"/>
</dbReference>
<keyword evidence="3" id="KW-1185">Reference proteome</keyword>
<proteinExistence type="predicted"/>
<comment type="caution">
    <text evidence="2">The sequence shown here is derived from an EMBL/GenBank/DDBJ whole genome shotgun (WGS) entry which is preliminary data.</text>
</comment>
<name>A0ABT4WJ55_9FLAO</name>
<evidence type="ECO:0000313" key="2">
    <source>
        <dbReference type="EMBL" id="MDA6072630.1"/>
    </source>
</evidence>
<evidence type="ECO:0000259" key="1">
    <source>
        <dbReference type="SMART" id="SM00860"/>
    </source>
</evidence>
<gene>
    <name evidence="2" type="ORF">NJT12_23700</name>
</gene>
<dbReference type="InterPro" id="IPR018958">
    <property type="entry name" value="Knr4/Smi1-like_dom"/>
</dbReference>
<evidence type="ECO:0000313" key="3">
    <source>
        <dbReference type="Proteomes" id="UP001212170"/>
    </source>
</evidence>
<feature type="domain" description="Knr4/Smi1-like" evidence="1">
    <location>
        <begin position="28"/>
        <end position="141"/>
    </location>
</feature>
<accession>A0ABT4WJ55</accession>
<dbReference type="RefSeq" id="WP_271338590.1">
    <property type="nucleotide sequence ID" value="NZ_JAMZNK010000072.1"/>
</dbReference>
<sequence length="146" mass="17145">MELNEFCKKVEEIKLKNPLWFDLESDLKATDTELFHVEEKLTNKLPKEYKDFVKIFGGGYFAFTTVYSVKENSDWNILLNNINIGLISSHEFLAISDNYTGDYYGFKLNNGEYESKISFFDHETQQVKETKYKDIYEFLTDAGLRS</sequence>
<dbReference type="SUPFAM" id="SSF160631">
    <property type="entry name" value="SMI1/KNR4-like"/>
    <property type="match status" value="1"/>
</dbReference>
<dbReference type="Pfam" id="PF14568">
    <property type="entry name" value="SUKH_6"/>
    <property type="match status" value="1"/>
</dbReference>
<organism evidence="2 3">
    <name type="scientific">Flavobacterium azizsancarii</name>
    <dbReference type="NCBI Taxonomy" id="2961580"/>
    <lineage>
        <taxon>Bacteria</taxon>
        <taxon>Pseudomonadati</taxon>
        <taxon>Bacteroidota</taxon>
        <taxon>Flavobacteriia</taxon>
        <taxon>Flavobacteriales</taxon>
        <taxon>Flavobacteriaceae</taxon>
        <taxon>Flavobacterium</taxon>
    </lineage>
</organism>
<dbReference type="InterPro" id="IPR037883">
    <property type="entry name" value="Knr4/Smi1-like_sf"/>
</dbReference>
<protein>
    <submittedName>
        <fullName evidence="2">SMI1/KNR4 family protein</fullName>
    </submittedName>
</protein>
<dbReference type="SMART" id="SM00860">
    <property type="entry name" value="SMI1_KNR4"/>
    <property type="match status" value="1"/>
</dbReference>
<dbReference type="Gene3D" id="3.40.1580.10">
    <property type="entry name" value="SMI1/KNR4-like"/>
    <property type="match status" value="1"/>
</dbReference>
<dbReference type="Proteomes" id="UP001212170">
    <property type="component" value="Unassembled WGS sequence"/>
</dbReference>
<reference evidence="2 3" key="1">
    <citation type="journal article" date="2023" name="Chemosphere">
        <title>Whole genome analysis of Flavobacterium aziz-sancarii sp. nov., isolated from Ardley Island (Antarctica), revealed a rich resistome and bioremediation potential.</title>
        <authorList>
            <person name="Otur C."/>
            <person name="Okay S."/>
            <person name="Kurt-Kizildogan A."/>
        </authorList>
    </citation>
    <scope>NUCLEOTIDE SEQUENCE [LARGE SCALE GENOMIC DNA]</scope>
    <source>
        <strain evidence="2 3">AC</strain>
    </source>
</reference>